<dbReference type="InterPro" id="IPR051257">
    <property type="entry name" value="Diverse_CBS-Domain"/>
</dbReference>
<keyword evidence="5" id="KW-1185">Reference proteome</keyword>
<name>A0A7M3MIK2_9BACT</name>
<evidence type="ECO:0000256" key="1">
    <source>
        <dbReference type="ARBA" id="ARBA00023122"/>
    </source>
</evidence>
<keyword evidence="4" id="KW-0808">Transferase</keyword>
<feature type="domain" description="CBS" evidence="3">
    <location>
        <begin position="79"/>
        <end position="131"/>
    </location>
</feature>
<dbReference type="InterPro" id="IPR000644">
    <property type="entry name" value="CBS_dom"/>
</dbReference>
<dbReference type="PANTHER" id="PTHR43080:SF2">
    <property type="entry name" value="CBS DOMAIN-CONTAINING PROTEIN"/>
    <property type="match status" value="1"/>
</dbReference>
<gene>
    <name evidence="4" type="ORF">DPQ33_03290</name>
</gene>
<dbReference type="RefSeq" id="WP_144301755.1">
    <property type="nucleotide sequence ID" value="NZ_QMIE01000002.1"/>
</dbReference>
<dbReference type="SMART" id="SM00116">
    <property type="entry name" value="CBS"/>
    <property type="match status" value="2"/>
</dbReference>
<dbReference type="PANTHER" id="PTHR43080">
    <property type="entry name" value="CBS DOMAIN-CONTAINING PROTEIN CBSX3, MITOCHONDRIAL"/>
    <property type="match status" value="1"/>
</dbReference>
<keyword evidence="1 2" id="KW-0129">CBS domain</keyword>
<dbReference type="SUPFAM" id="SSF54631">
    <property type="entry name" value="CBS-domain pair"/>
    <property type="match status" value="1"/>
</dbReference>
<dbReference type="InterPro" id="IPR046342">
    <property type="entry name" value="CBS_dom_sf"/>
</dbReference>
<dbReference type="AlphaFoldDB" id="A0A7M3MIK2"/>
<dbReference type="Proteomes" id="UP000448292">
    <property type="component" value="Unassembled WGS sequence"/>
</dbReference>
<comment type="caution">
    <text evidence="4">The sequence shown here is derived from an EMBL/GenBank/DDBJ whole genome shotgun (WGS) entry which is preliminary data.</text>
</comment>
<proteinExistence type="predicted"/>
<reference evidence="4 5" key="1">
    <citation type="submission" date="2018-06" db="EMBL/GenBank/DDBJ databases">
        <title>Complete genome of Desulfovibrio indonesiensis P37SLT.</title>
        <authorList>
            <person name="Crispim J.S."/>
            <person name="Vidigal P.M.P."/>
            <person name="Silva L.C.F."/>
            <person name="Laguardia C.N."/>
            <person name="Araujo L.C."/>
            <person name="Dias R.S."/>
            <person name="Sousa M.P."/>
            <person name="Paula S.O."/>
            <person name="Silva C."/>
        </authorList>
    </citation>
    <scope>NUCLEOTIDE SEQUENCE [LARGE SCALE GENOMIC DNA]</scope>
    <source>
        <strain evidence="4 5">P37SLT</strain>
    </source>
</reference>
<accession>A0A7M3MIK2</accession>
<dbReference type="OrthoDB" id="9771532at2"/>
<dbReference type="GO" id="GO:0016301">
    <property type="term" value="F:kinase activity"/>
    <property type="evidence" value="ECO:0007669"/>
    <property type="project" value="UniProtKB-KW"/>
</dbReference>
<sequence length="131" mass="14791">MSAQIVKVRDVMTREVLSIDGMASAKDAAQMMRDHGVSELLVAKRNEHDAWGIVTIMDMVKNVIVPGRKSTDVFVYEIMTKPILTVPADMDIRYAIRLIERLGFRRAPVEHHGEIIGMITLYNLVLENSLI</sequence>
<dbReference type="EMBL" id="QMIE01000002">
    <property type="protein sequence ID" value="TVM19399.1"/>
    <property type="molecule type" value="Genomic_DNA"/>
</dbReference>
<evidence type="ECO:0000256" key="2">
    <source>
        <dbReference type="PROSITE-ProRule" id="PRU00703"/>
    </source>
</evidence>
<feature type="domain" description="CBS" evidence="3">
    <location>
        <begin position="12"/>
        <end position="70"/>
    </location>
</feature>
<evidence type="ECO:0000313" key="5">
    <source>
        <dbReference type="Proteomes" id="UP000448292"/>
    </source>
</evidence>
<dbReference type="Gene3D" id="3.10.580.10">
    <property type="entry name" value="CBS-domain"/>
    <property type="match status" value="1"/>
</dbReference>
<evidence type="ECO:0000313" key="4">
    <source>
        <dbReference type="EMBL" id="TVM19399.1"/>
    </source>
</evidence>
<dbReference type="Pfam" id="PF00571">
    <property type="entry name" value="CBS"/>
    <property type="match status" value="2"/>
</dbReference>
<protein>
    <submittedName>
        <fullName evidence="4">Histidine kinase</fullName>
    </submittedName>
</protein>
<dbReference type="PROSITE" id="PS51371">
    <property type="entry name" value="CBS"/>
    <property type="match status" value="2"/>
</dbReference>
<organism evidence="4 5">
    <name type="scientific">Oceanidesulfovibrio indonesiensis</name>
    <dbReference type="NCBI Taxonomy" id="54767"/>
    <lineage>
        <taxon>Bacteria</taxon>
        <taxon>Pseudomonadati</taxon>
        <taxon>Thermodesulfobacteriota</taxon>
        <taxon>Desulfovibrionia</taxon>
        <taxon>Desulfovibrionales</taxon>
        <taxon>Desulfovibrionaceae</taxon>
        <taxon>Oceanidesulfovibrio</taxon>
    </lineage>
</organism>
<keyword evidence="4" id="KW-0418">Kinase</keyword>
<evidence type="ECO:0000259" key="3">
    <source>
        <dbReference type="PROSITE" id="PS51371"/>
    </source>
</evidence>